<reference evidence="1" key="1">
    <citation type="submission" date="2018-06" db="EMBL/GenBank/DDBJ databases">
        <authorList>
            <person name="Zhirakovskaya E."/>
        </authorList>
    </citation>
    <scope>NUCLEOTIDE SEQUENCE</scope>
</reference>
<evidence type="ECO:0000313" key="1">
    <source>
        <dbReference type="EMBL" id="VAX38533.1"/>
    </source>
</evidence>
<dbReference type="AlphaFoldDB" id="A0A3B1DNV0"/>
<name>A0A3B1DNV0_9ZZZZ</name>
<proteinExistence type="predicted"/>
<accession>A0A3B1DNV0</accession>
<sequence length="123" mass="14775">MGFLKRTIRVFERNPRWFPELQRQLSGEMFEIRLSYSAGDIFQRESFIRDNEIALFEFHSAPADCLQTFRKILEQNIKQPVIVIHSEEDFFLEWSLRELGITHFLPDKITGKELAHICRWMSR</sequence>
<dbReference type="EMBL" id="UOGL01000217">
    <property type="protein sequence ID" value="VAX38533.1"/>
    <property type="molecule type" value="Genomic_DNA"/>
</dbReference>
<gene>
    <name evidence="1" type="ORF">MNBD_PLANCTO02-2733</name>
</gene>
<dbReference type="InterPro" id="IPR011006">
    <property type="entry name" value="CheY-like_superfamily"/>
</dbReference>
<evidence type="ECO:0008006" key="2">
    <source>
        <dbReference type="Google" id="ProtNLM"/>
    </source>
</evidence>
<organism evidence="1">
    <name type="scientific">hydrothermal vent metagenome</name>
    <dbReference type="NCBI Taxonomy" id="652676"/>
    <lineage>
        <taxon>unclassified sequences</taxon>
        <taxon>metagenomes</taxon>
        <taxon>ecological metagenomes</taxon>
    </lineage>
</organism>
<dbReference type="SUPFAM" id="SSF52172">
    <property type="entry name" value="CheY-like"/>
    <property type="match status" value="1"/>
</dbReference>
<protein>
    <recommendedName>
        <fullName evidence="2">Response regulatory domain-containing protein</fullName>
    </recommendedName>
</protein>